<evidence type="ECO:0000259" key="2">
    <source>
        <dbReference type="Pfam" id="PF00850"/>
    </source>
</evidence>
<feature type="domain" description="Histone deacetylase" evidence="2">
    <location>
        <begin position="20"/>
        <end position="304"/>
    </location>
</feature>
<dbReference type="Proteomes" id="UP000078558">
    <property type="component" value="Chromosome I"/>
</dbReference>
<protein>
    <submittedName>
        <fullName evidence="3">Deacetylases, including yeast histone deacetylase and acetoin utilization protein</fullName>
    </submittedName>
</protein>
<dbReference type="SUPFAM" id="SSF52768">
    <property type="entry name" value="Arginase/deacetylase"/>
    <property type="match status" value="1"/>
</dbReference>
<dbReference type="InterPro" id="IPR023696">
    <property type="entry name" value="Ureohydrolase_dom_sf"/>
</dbReference>
<dbReference type="AlphaFoldDB" id="A0A1C3K8C3"/>
<organism evidence="3 5">
    <name type="scientific">Orrella dioscoreae</name>
    <dbReference type="NCBI Taxonomy" id="1851544"/>
    <lineage>
        <taxon>Bacteria</taxon>
        <taxon>Pseudomonadati</taxon>
        <taxon>Pseudomonadota</taxon>
        <taxon>Betaproteobacteria</taxon>
        <taxon>Burkholderiales</taxon>
        <taxon>Alcaligenaceae</taxon>
        <taxon>Orrella</taxon>
    </lineage>
</organism>
<dbReference type="RefSeq" id="WP_067759617.1">
    <property type="nucleotide sequence ID" value="NZ_LT907988.1"/>
</dbReference>
<sequence>METLYLTHAVCRLHEMGAWHPECPERLDAISDQLLASGVMPWLVERDAAPATDAQILRVHDPAYLSRLASESPAEGYQPIDPDTLMNRHTLDAARLAAGAGVAAVDAVLGGEANTAFCAVRPPGHHALPDRAMGFCFLNNVAIAARHALEAHGLSRVAVIDFDVHHGNGTEAMLANDPRVLMCGIFQRGLFPDTGAPPAGENMLNVPVPAYAGGPQVRDIVTRDWLPRLDAFRPELVLVSAGFDAHREDEMGQLGLVEADYAWITEQVLAVAERHARGRVVSLLEGGYSLSALGRSVVAHVRVLAKL</sequence>
<accession>A0A1C3K8C3</accession>
<name>A0A1C3K8C3_9BURK</name>
<dbReference type="OrthoDB" id="9808367at2"/>
<keyword evidence="5" id="KW-1185">Reference proteome</keyword>
<reference evidence="4 5" key="2">
    <citation type="submission" date="2017-08" db="EMBL/GenBank/DDBJ databases">
        <authorList>
            <person name="de Groot N.N."/>
        </authorList>
    </citation>
    <scope>NUCLEOTIDE SEQUENCE [LARGE SCALE GENOMIC DNA]</scope>
    <source>
        <strain evidence="4">Orrdi1</strain>
    </source>
</reference>
<dbReference type="EMBL" id="FLRC01000055">
    <property type="protein sequence ID" value="SBT27658.1"/>
    <property type="molecule type" value="Genomic_DNA"/>
</dbReference>
<evidence type="ECO:0000313" key="4">
    <source>
        <dbReference type="EMBL" id="SOE48599.1"/>
    </source>
</evidence>
<evidence type="ECO:0000313" key="3">
    <source>
        <dbReference type="EMBL" id="SBT27658.1"/>
    </source>
</evidence>
<evidence type="ECO:0000256" key="1">
    <source>
        <dbReference type="ARBA" id="ARBA00005947"/>
    </source>
</evidence>
<dbReference type="PANTHER" id="PTHR10625">
    <property type="entry name" value="HISTONE DEACETYLASE HDAC1-RELATED"/>
    <property type="match status" value="1"/>
</dbReference>
<dbReference type="GO" id="GO:0004407">
    <property type="term" value="F:histone deacetylase activity"/>
    <property type="evidence" value="ECO:0007669"/>
    <property type="project" value="TreeGrafter"/>
</dbReference>
<dbReference type="EMBL" id="LT907988">
    <property type="protein sequence ID" value="SOE48599.1"/>
    <property type="molecule type" value="Genomic_DNA"/>
</dbReference>
<comment type="similarity">
    <text evidence="1">Belongs to the histone deacetylase family.</text>
</comment>
<dbReference type="InterPro" id="IPR037138">
    <property type="entry name" value="His_deacetylse_dom_sf"/>
</dbReference>
<dbReference type="STRING" id="1851544.ODI_00647"/>
<dbReference type="Gene3D" id="3.40.800.20">
    <property type="entry name" value="Histone deacetylase domain"/>
    <property type="match status" value="1"/>
</dbReference>
<dbReference type="InterPro" id="IPR023801">
    <property type="entry name" value="His_deacetylse_dom"/>
</dbReference>
<gene>
    <name evidence="3" type="ORF">ODI_00647</name>
    <name evidence="4" type="ORF">ODI_R1532</name>
</gene>
<dbReference type="InterPro" id="IPR000286">
    <property type="entry name" value="HDACs"/>
</dbReference>
<evidence type="ECO:0000313" key="5">
    <source>
        <dbReference type="Proteomes" id="UP000078558"/>
    </source>
</evidence>
<reference evidence="3 5" key="1">
    <citation type="submission" date="2016-06" db="EMBL/GenBank/DDBJ databases">
        <authorList>
            <person name="Kjaerup R.B."/>
            <person name="Dalgaard T.S."/>
            <person name="Juul-Madsen H.R."/>
        </authorList>
    </citation>
    <scope>NUCLEOTIDE SEQUENCE [LARGE SCALE GENOMIC DNA]</scope>
    <source>
        <strain evidence="3">Orrdi1</strain>
    </source>
</reference>
<dbReference type="CDD" id="cd11599">
    <property type="entry name" value="HDAC_classII_2"/>
    <property type="match status" value="1"/>
</dbReference>
<dbReference type="PANTHER" id="PTHR10625:SF10">
    <property type="entry name" value="HISTONE DEACETYLASE HDAC1"/>
    <property type="match status" value="1"/>
</dbReference>
<dbReference type="Pfam" id="PF00850">
    <property type="entry name" value="Hist_deacetyl"/>
    <property type="match status" value="1"/>
</dbReference>
<dbReference type="PRINTS" id="PR01270">
    <property type="entry name" value="HDASUPER"/>
</dbReference>
<dbReference type="GO" id="GO:0040029">
    <property type="term" value="P:epigenetic regulation of gene expression"/>
    <property type="evidence" value="ECO:0007669"/>
    <property type="project" value="TreeGrafter"/>
</dbReference>
<proteinExistence type="inferred from homology"/>
<dbReference type="KEGG" id="odi:ODI_R1532"/>